<accession>A0ABV7YZM2</accession>
<evidence type="ECO:0008006" key="3">
    <source>
        <dbReference type="Google" id="ProtNLM"/>
    </source>
</evidence>
<dbReference type="RefSeq" id="WP_379839304.1">
    <property type="nucleotide sequence ID" value="NZ_JBHRYQ010000001.1"/>
</dbReference>
<sequence>MTSLISKKYSFVLFLMFLVTFKSLAQDSEISRIKADVLKAMGGQKAYDKTRYISWNFFGGRNLIWDKHENRVRIDLSKENTTYILNIGKNTGMVLKDGVEMTAPDSVAKYLENARKTWINDSYWLVMPFKLSDSGVTLKYLGHQKTEDGSDAEVLEMTFANVGVTPENKYHVFFDKNSHLVSQWSYFANFADEKPRFTMPWKDYKSYGKIMLSGNRGVRQLSDIKVFDKLPETIFNTFTKPDFLK</sequence>
<reference evidence="2" key="1">
    <citation type="journal article" date="2019" name="Int. J. Syst. Evol. Microbiol.">
        <title>The Global Catalogue of Microorganisms (GCM) 10K type strain sequencing project: providing services to taxonomists for standard genome sequencing and annotation.</title>
        <authorList>
            <consortium name="The Broad Institute Genomics Platform"/>
            <consortium name="The Broad Institute Genome Sequencing Center for Infectious Disease"/>
            <person name="Wu L."/>
            <person name="Ma J."/>
        </authorList>
    </citation>
    <scope>NUCLEOTIDE SEQUENCE [LARGE SCALE GENOMIC DNA]</scope>
    <source>
        <strain evidence="2">CECT 7956</strain>
    </source>
</reference>
<proteinExistence type="predicted"/>
<comment type="caution">
    <text evidence="1">The sequence shown here is derived from an EMBL/GenBank/DDBJ whole genome shotgun (WGS) entry which is preliminary data.</text>
</comment>
<organism evidence="1 2">
    <name type="scientific">Lacihabitans lacunae</name>
    <dbReference type="NCBI Taxonomy" id="1028214"/>
    <lineage>
        <taxon>Bacteria</taxon>
        <taxon>Pseudomonadati</taxon>
        <taxon>Bacteroidota</taxon>
        <taxon>Cytophagia</taxon>
        <taxon>Cytophagales</taxon>
        <taxon>Leadbetterellaceae</taxon>
        <taxon>Lacihabitans</taxon>
    </lineage>
</organism>
<evidence type="ECO:0000313" key="1">
    <source>
        <dbReference type="EMBL" id="MFC3812430.1"/>
    </source>
</evidence>
<dbReference type="EMBL" id="JBHRYQ010000001">
    <property type="protein sequence ID" value="MFC3812430.1"/>
    <property type="molecule type" value="Genomic_DNA"/>
</dbReference>
<protein>
    <recommendedName>
        <fullName evidence="3">Outer membrane lipoprotein-sorting protein</fullName>
    </recommendedName>
</protein>
<dbReference type="Proteomes" id="UP001595616">
    <property type="component" value="Unassembled WGS sequence"/>
</dbReference>
<evidence type="ECO:0000313" key="2">
    <source>
        <dbReference type="Proteomes" id="UP001595616"/>
    </source>
</evidence>
<name>A0ABV7YZM2_9BACT</name>
<keyword evidence="2" id="KW-1185">Reference proteome</keyword>
<gene>
    <name evidence="1" type="ORF">ACFOOI_17350</name>
</gene>